<dbReference type="Pfam" id="PF00656">
    <property type="entry name" value="Peptidase_C14"/>
    <property type="match status" value="1"/>
</dbReference>
<dbReference type="GO" id="GO:0006508">
    <property type="term" value="P:proteolysis"/>
    <property type="evidence" value="ECO:0007669"/>
    <property type="project" value="InterPro"/>
</dbReference>
<evidence type="ECO:0000259" key="3">
    <source>
        <dbReference type="Pfam" id="PF00656"/>
    </source>
</evidence>
<feature type="compositionally biased region" description="Polar residues" evidence="2">
    <location>
        <begin position="20"/>
        <end position="35"/>
    </location>
</feature>
<dbReference type="InterPro" id="IPR050452">
    <property type="entry name" value="Metacaspase"/>
</dbReference>
<evidence type="ECO:0000313" key="4">
    <source>
        <dbReference type="EMBL" id="THU97833.1"/>
    </source>
</evidence>
<dbReference type="GO" id="GO:0005737">
    <property type="term" value="C:cytoplasm"/>
    <property type="evidence" value="ECO:0007669"/>
    <property type="project" value="TreeGrafter"/>
</dbReference>
<dbReference type="EMBL" id="ML179148">
    <property type="protein sequence ID" value="THU97833.1"/>
    <property type="molecule type" value="Genomic_DNA"/>
</dbReference>
<gene>
    <name evidence="4" type="ORF">K435DRAFT_965261</name>
</gene>
<name>A0A4S8M7N5_DENBC</name>
<dbReference type="PANTHER" id="PTHR48104">
    <property type="entry name" value="METACASPASE-4"/>
    <property type="match status" value="1"/>
</dbReference>
<evidence type="ECO:0000313" key="5">
    <source>
        <dbReference type="Proteomes" id="UP000297245"/>
    </source>
</evidence>
<feature type="domain" description="Peptidase C14 caspase" evidence="3">
    <location>
        <begin position="9"/>
        <end position="354"/>
    </location>
</feature>
<accession>A0A4S8M7N5</accession>
<dbReference type="Gene3D" id="3.40.50.12660">
    <property type="match status" value="2"/>
</dbReference>
<dbReference type="GO" id="GO:0004197">
    <property type="term" value="F:cysteine-type endopeptidase activity"/>
    <property type="evidence" value="ECO:0007669"/>
    <property type="project" value="InterPro"/>
</dbReference>
<dbReference type="AlphaFoldDB" id="A0A4S8M7N5"/>
<reference evidence="4 5" key="1">
    <citation type="journal article" date="2019" name="Nat. Ecol. Evol.">
        <title>Megaphylogeny resolves global patterns of mushroom evolution.</title>
        <authorList>
            <person name="Varga T."/>
            <person name="Krizsan K."/>
            <person name="Foldi C."/>
            <person name="Dima B."/>
            <person name="Sanchez-Garcia M."/>
            <person name="Sanchez-Ramirez S."/>
            <person name="Szollosi G.J."/>
            <person name="Szarkandi J.G."/>
            <person name="Papp V."/>
            <person name="Albert L."/>
            <person name="Andreopoulos W."/>
            <person name="Angelini C."/>
            <person name="Antonin V."/>
            <person name="Barry K.W."/>
            <person name="Bougher N.L."/>
            <person name="Buchanan P."/>
            <person name="Buyck B."/>
            <person name="Bense V."/>
            <person name="Catcheside P."/>
            <person name="Chovatia M."/>
            <person name="Cooper J."/>
            <person name="Damon W."/>
            <person name="Desjardin D."/>
            <person name="Finy P."/>
            <person name="Geml J."/>
            <person name="Haridas S."/>
            <person name="Hughes K."/>
            <person name="Justo A."/>
            <person name="Karasinski D."/>
            <person name="Kautmanova I."/>
            <person name="Kiss B."/>
            <person name="Kocsube S."/>
            <person name="Kotiranta H."/>
            <person name="LaButti K.M."/>
            <person name="Lechner B.E."/>
            <person name="Liimatainen K."/>
            <person name="Lipzen A."/>
            <person name="Lukacs Z."/>
            <person name="Mihaltcheva S."/>
            <person name="Morgado L.N."/>
            <person name="Niskanen T."/>
            <person name="Noordeloos M.E."/>
            <person name="Ohm R.A."/>
            <person name="Ortiz-Santana B."/>
            <person name="Ovrebo C."/>
            <person name="Racz N."/>
            <person name="Riley R."/>
            <person name="Savchenko A."/>
            <person name="Shiryaev A."/>
            <person name="Soop K."/>
            <person name="Spirin V."/>
            <person name="Szebenyi C."/>
            <person name="Tomsovsky M."/>
            <person name="Tulloss R.E."/>
            <person name="Uehling J."/>
            <person name="Grigoriev I.V."/>
            <person name="Vagvolgyi C."/>
            <person name="Papp T."/>
            <person name="Martin F.M."/>
            <person name="Miettinen O."/>
            <person name="Hibbett D.S."/>
            <person name="Nagy L.G."/>
        </authorList>
    </citation>
    <scope>NUCLEOTIDE SEQUENCE [LARGE SCALE GENOMIC DNA]</scope>
    <source>
        <strain evidence="4 5">CBS 962.96</strain>
    </source>
</reference>
<dbReference type="PANTHER" id="PTHR48104:SF30">
    <property type="entry name" value="METACASPASE-1"/>
    <property type="match status" value="1"/>
</dbReference>
<protein>
    <submittedName>
        <fullName evidence="4">Peptidase C14</fullName>
    </submittedName>
</protein>
<dbReference type="Proteomes" id="UP000297245">
    <property type="component" value="Unassembled WGS sequence"/>
</dbReference>
<evidence type="ECO:0000256" key="2">
    <source>
        <dbReference type="SAM" id="MobiDB-lite"/>
    </source>
</evidence>
<proteinExistence type="inferred from homology"/>
<dbReference type="OrthoDB" id="3223806at2759"/>
<comment type="similarity">
    <text evidence="1">Belongs to the peptidase C14B family.</text>
</comment>
<dbReference type="InterPro" id="IPR011600">
    <property type="entry name" value="Pept_C14_caspase"/>
</dbReference>
<feature type="region of interest" description="Disordered" evidence="2">
    <location>
        <begin position="20"/>
        <end position="40"/>
    </location>
</feature>
<keyword evidence="5" id="KW-1185">Reference proteome</keyword>
<evidence type="ECO:0000256" key="1">
    <source>
        <dbReference type="ARBA" id="ARBA00009005"/>
    </source>
</evidence>
<organism evidence="4 5">
    <name type="scientific">Dendrothele bispora (strain CBS 962.96)</name>
    <dbReference type="NCBI Taxonomy" id="1314807"/>
    <lineage>
        <taxon>Eukaryota</taxon>
        <taxon>Fungi</taxon>
        <taxon>Dikarya</taxon>
        <taxon>Basidiomycota</taxon>
        <taxon>Agaricomycotina</taxon>
        <taxon>Agaricomycetes</taxon>
        <taxon>Agaricomycetidae</taxon>
        <taxon>Agaricales</taxon>
        <taxon>Agaricales incertae sedis</taxon>
        <taxon>Dendrothele</taxon>
    </lineage>
</organism>
<sequence length="364" mass="41690">MDYHVEVKRYALLIGVSYETSETGPSTSNEISPQRSLKRSTTEILKGSHNDVRAVRKLLTEVFGYREEDIILMTDEPSTDLTLVPTRTNIIDQLQNFIHPDEPNARYFFLYAGHSRQLPCEDDTEEDGLNECIVPSDAFDIFILTDRELEDMGNAAAADKLIVDDILHKYLVHPIKQSKTSRLTAVFDTCHSGTLLDLDHYRCNRYARRFTAIKRRVHRRFNELLAHLRRFQPPVLREVAHDAHHIASVYPKRVKHKFCKGNDCLRPRGQSSVICISACKDREITLEETMGQGNGLLTLAFTEALRKDHNPKLKHLMRCISSEVDKHVKKAKKSSSWQDLESVYAQNPQFSSDIPADMSLPLDM</sequence>